<feature type="domain" description="Cytidyltransferase-like" evidence="2">
    <location>
        <begin position="11"/>
        <end position="43"/>
    </location>
</feature>
<evidence type="ECO:0000259" key="2">
    <source>
        <dbReference type="Pfam" id="PF01467"/>
    </source>
</evidence>
<dbReference type="Proteomes" id="UP001419268">
    <property type="component" value="Unassembled WGS sequence"/>
</dbReference>
<evidence type="ECO:0000256" key="1">
    <source>
        <dbReference type="ARBA" id="ARBA00026101"/>
    </source>
</evidence>
<evidence type="ECO:0000313" key="4">
    <source>
        <dbReference type="Proteomes" id="UP001419268"/>
    </source>
</evidence>
<dbReference type="PANTHER" id="PTHR10739:SF13">
    <property type="entry name" value="CHOLINE-PHOSPHATE CYTIDYLYLTRANSFERASE"/>
    <property type="match status" value="1"/>
</dbReference>
<name>A0AAP0HY74_9MAGN</name>
<comment type="caution">
    <text evidence="3">The sequence shown here is derived from an EMBL/GenBank/DDBJ whole genome shotgun (WGS) entry which is preliminary data.</text>
</comment>
<dbReference type="GO" id="GO:0031210">
    <property type="term" value="F:phosphatidylcholine binding"/>
    <property type="evidence" value="ECO:0007669"/>
    <property type="project" value="TreeGrafter"/>
</dbReference>
<dbReference type="GO" id="GO:0004105">
    <property type="term" value="F:choline-phosphate cytidylyltransferase activity"/>
    <property type="evidence" value="ECO:0007669"/>
    <property type="project" value="UniProtKB-EC"/>
</dbReference>
<dbReference type="AlphaFoldDB" id="A0AAP0HY74"/>
<dbReference type="EC" id="2.7.7.15" evidence="1"/>
<proteinExistence type="predicted"/>
<dbReference type="InterPro" id="IPR045049">
    <property type="entry name" value="Pcy1-like"/>
</dbReference>
<reference evidence="3 4" key="1">
    <citation type="submission" date="2024-01" db="EMBL/GenBank/DDBJ databases">
        <title>Genome assemblies of Stephania.</title>
        <authorList>
            <person name="Yang L."/>
        </authorList>
    </citation>
    <scope>NUCLEOTIDE SEQUENCE [LARGE SCALE GENOMIC DNA]</scope>
    <source>
        <strain evidence="3">JXDWG</strain>
        <tissue evidence="3">Leaf</tissue>
    </source>
</reference>
<protein>
    <recommendedName>
        <fullName evidence="1">choline-phosphate cytidylyltransferase</fullName>
        <ecNumber evidence="1">2.7.7.15</ecNumber>
    </recommendedName>
</protein>
<sequence length="54" mass="6373">MRQIWELCVKFWWVDEVIPDAPWVVTQEFIDKHKIDYVAHDSLSESTIAITLVA</sequence>
<evidence type="ECO:0000313" key="3">
    <source>
        <dbReference type="EMBL" id="KAK9100936.1"/>
    </source>
</evidence>
<dbReference type="EMBL" id="JBBNAG010000010">
    <property type="protein sequence ID" value="KAK9100936.1"/>
    <property type="molecule type" value="Genomic_DNA"/>
</dbReference>
<dbReference type="InterPro" id="IPR014729">
    <property type="entry name" value="Rossmann-like_a/b/a_fold"/>
</dbReference>
<dbReference type="InterPro" id="IPR004821">
    <property type="entry name" value="Cyt_trans-like"/>
</dbReference>
<keyword evidence="4" id="KW-1185">Reference proteome</keyword>
<dbReference type="Pfam" id="PF01467">
    <property type="entry name" value="CTP_transf_like"/>
    <property type="match status" value="1"/>
</dbReference>
<accession>A0AAP0HY74</accession>
<gene>
    <name evidence="3" type="ORF">Scep_024366</name>
</gene>
<dbReference type="PANTHER" id="PTHR10739">
    <property type="entry name" value="CYTIDYLYLTRANSFERASE"/>
    <property type="match status" value="1"/>
</dbReference>
<dbReference type="Gene3D" id="3.40.50.620">
    <property type="entry name" value="HUPs"/>
    <property type="match status" value="1"/>
</dbReference>
<organism evidence="3 4">
    <name type="scientific">Stephania cephalantha</name>
    <dbReference type="NCBI Taxonomy" id="152367"/>
    <lineage>
        <taxon>Eukaryota</taxon>
        <taxon>Viridiplantae</taxon>
        <taxon>Streptophyta</taxon>
        <taxon>Embryophyta</taxon>
        <taxon>Tracheophyta</taxon>
        <taxon>Spermatophyta</taxon>
        <taxon>Magnoliopsida</taxon>
        <taxon>Ranunculales</taxon>
        <taxon>Menispermaceae</taxon>
        <taxon>Menispermoideae</taxon>
        <taxon>Cissampelideae</taxon>
        <taxon>Stephania</taxon>
    </lineage>
</organism>